<evidence type="ECO:0000256" key="2">
    <source>
        <dbReference type="ARBA" id="ARBA00023015"/>
    </source>
</evidence>
<dbReference type="AlphaFoldDB" id="A0A9W3DFW0"/>
<dbReference type="InterPro" id="IPR011598">
    <property type="entry name" value="bHLH_dom"/>
</dbReference>
<dbReference type="GeneID" id="108845186"/>
<dbReference type="InterPro" id="IPR036638">
    <property type="entry name" value="HLH_DNA-bd_sf"/>
</dbReference>
<evidence type="ECO:0000313" key="7">
    <source>
        <dbReference type="Proteomes" id="UP000504610"/>
    </source>
</evidence>
<evidence type="ECO:0000259" key="6">
    <source>
        <dbReference type="PROSITE" id="PS50888"/>
    </source>
</evidence>
<feature type="compositionally biased region" description="Basic and acidic residues" evidence="5">
    <location>
        <begin position="231"/>
        <end position="245"/>
    </location>
</feature>
<keyword evidence="3" id="KW-0804">Transcription</keyword>
<dbReference type="PANTHER" id="PTHR46807:SF7">
    <property type="entry name" value="BHLH DOMAIN-CONTAINING PROTEIN"/>
    <property type="match status" value="1"/>
</dbReference>
<gene>
    <name evidence="8" type="primary">LOC108845186</name>
</gene>
<dbReference type="CDD" id="cd11445">
    <property type="entry name" value="bHLH_AtPIF_like"/>
    <property type="match status" value="1"/>
</dbReference>
<dbReference type="GO" id="GO:0005634">
    <property type="term" value="C:nucleus"/>
    <property type="evidence" value="ECO:0007669"/>
    <property type="project" value="UniProtKB-SubCell"/>
</dbReference>
<keyword evidence="7" id="KW-1185">Reference proteome</keyword>
<reference evidence="7" key="1">
    <citation type="journal article" date="2019" name="Database">
        <title>The radish genome database (RadishGD): an integrated information resource for radish genomics.</title>
        <authorList>
            <person name="Yu H.J."/>
            <person name="Baek S."/>
            <person name="Lee Y.J."/>
            <person name="Cho A."/>
            <person name="Mun J.H."/>
        </authorList>
    </citation>
    <scope>NUCLEOTIDE SEQUENCE [LARGE SCALE GENOMIC DNA]</scope>
    <source>
        <strain evidence="7">cv. WK10039</strain>
    </source>
</reference>
<evidence type="ECO:0000313" key="8">
    <source>
        <dbReference type="RefSeq" id="XP_056862608.1"/>
    </source>
</evidence>
<comment type="subcellular location">
    <subcellularLocation>
        <location evidence="1">Nucleus</location>
    </subcellularLocation>
</comment>
<dbReference type="SMART" id="SM00353">
    <property type="entry name" value="HLH"/>
    <property type="match status" value="1"/>
</dbReference>
<dbReference type="RefSeq" id="XP_056862608.1">
    <property type="nucleotide sequence ID" value="XM_057006628.1"/>
</dbReference>
<keyword evidence="4" id="KW-0539">Nucleus</keyword>
<feature type="region of interest" description="Disordered" evidence="5">
    <location>
        <begin position="1"/>
        <end position="23"/>
    </location>
</feature>
<name>A0A9W3DFW0_RAPSA</name>
<organism evidence="7 8">
    <name type="scientific">Raphanus sativus</name>
    <name type="common">Radish</name>
    <name type="synonym">Raphanus raphanistrum var. sativus</name>
    <dbReference type="NCBI Taxonomy" id="3726"/>
    <lineage>
        <taxon>Eukaryota</taxon>
        <taxon>Viridiplantae</taxon>
        <taxon>Streptophyta</taxon>
        <taxon>Embryophyta</taxon>
        <taxon>Tracheophyta</taxon>
        <taxon>Spermatophyta</taxon>
        <taxon>Magnoliopsida</taxon>
        <taxon>eudicotyledons</taxon>
        <taxon>Gunneridae</taxon>
        <taxon>Pentapetalae</taxon>
        <taxon>rosids</taxon>
        <taxon>malvids</taxon>
        <taxon>Brassicales</taxon>
        <taxon>Brassicaceae</taxon>
        <taxon>Brassiceae</taxon>
        <taxon>Raphanus</taxon>
    </lineage>
</organism>
<dbReference type="PANTHER" id="PTHR46807">
    <property type="entry name" value="TRANSCRIPTION FACTOR PIF3"/>
    <property type="match status" value="1"/>
</dbReference>
<proteinExistence type="predicted"/>
<accession>A0A9W3DFW0</accession>
<dbReference type="SUPFAM" id="SSF47459">
    <property type="entry name" value="HLH, helix-loop-helix DNA-binding domain"/>
    <property type="match status" value="1"/>
</dbReference>
<dbReference type="Proteomes" id="UP000504610">
    <property type="component" value="Chromosome 3"/>
</dbReference>
<dbReference type="InterPro" id="IPR044273">
    <property type="entry name" value="PIF3-like"/>
</dbReference>
<feature type="domain" description="BHLH" evidence="6">
    <location>
        <begin position="230"/>
        <end position="279"/>
    </location>
</feature>
<reference evidence="8" key="2">
    <citation type="submission" date="2025-08" db="UniProtKB">
        <authorList>
            <consortium name="RefSeq"/>
        </authorList>
    </citation>
    <scope>IDENTIFICATION</scope>
    <source>
        <tissue evidence="8">Leaf</tissue>
    </source>
</reference>
<feature type="region of interest" description="Disordered" evidence="5">
    <location>
        <begin position="75"/>
        <end position="140"/>
    </location>
</feature>
<dbReference type="GO" id="GO:0003700">
    <property type="term" value="F:DNA-binding transcription factor activity"/>
    <property type="evidence" value="ECO:0007669"/>
    <property type="project" value="InterPro"/>
</dbReference>
<feature type="region of interest" description="Disordered" evidence="5">
    <location>
        <begin position="222"/>
        <end position="245"/>
    </location>
</feature>
<dbReference type="KEGG" id="rsz:108845186"/>
<dbReference type="Pfam" id="PF00010">
    <property type="entry name" value="HLH"/>
    <property type="match status" value="1"/>
</dbReference>
<dbReference type="InterPro" id="IPR047265">
    <property type="entry name" value="PIF1-like_bHLH"/>
</dbReference>
<evidence type="ECO:0000256" key="4">
    <source>
        <dbReference type="ARBA" id="ARBA00023242"/>
    </source>
</evidence>
<dbReference type="Gene3D" id="4.10.280.10">
    <property type="entry name" value="Helix-loop-helix DNA-binding domain"/>
    <property type="match status" value="1"/>
</dbReference>
<sequence length="414" mass="46699">MGKTPYASLSQPNVISPSSSFKPKLSDQDYMELVCENGQIFAKSRRPNNNGYFQSQRTQSLLDLYETEYDEDFKKNIKNLGDSQVVPGSEPQHPQQDEETDEQTNDNNNKKKKKIKPSKTESERNIWKRNKRSESSKLMNDSLKGLKNIEVTTAPPDEQSVAVGRSRELYIASSSRGTSKDLNCCSLKKRKYGDMEEEESTYLRNSDNGSDDARIRVTATTRKTVAKRKRSTEGHKLSERKRRNEISKKMRALQDLLPNVYKDDKVSLLDEAIKYMRTLQLQVQMMSMGNGMISSTSSMLPMGHYSPMGLGMHMGTATTTTSVQPFLPMNVQGTSCFPWINDASSQMLRTFLNHPTGLIPNSPIFSPLESCSQQFVVPSCFPDETHSTSFTQFSKFASTSNLEDAMQLRGSNGY</sequence>
<dbReference type="GO" id="GO:0010017">
    <property type="term" value="P:red or far-red light signaling pathway"/>
    <property type="evidence" value="ECO:0007669"/>
    <property type="project" value="UniProtKB-ARBA"/>
</dbReference>
<keyword evidence="2" id="KW-0805">Transcription regulation</keyword>
<dbReference type="GO" id="GO:0046983">
    <property type="term" value="F:protein dimerization activity"/>
    <property type="evidence" value="ECO:0007669"/>
    <property type="project" value="InterPro"/>
</dbReference>
<evidence type="ECO:0000256" key="3">
    <source>
        <dbReference type="ARBA" id="ARBA00023163"/>
    </source>
</evidence>
<protein>
    <submittedName>
        <fullName evidence="8">Transcription factor PIL1-like</fullName>
    </submittedName>
</protein>
<dbReference type="OrthoDB" id="690068at2759"/>
<dbReference type="PROSITE" id="PS50888">
    <property type="entry name" value="BHLH"/>
    <property type="match status" value="1"/>
</dbReference>
<feature type="compositionally biased region" description="Polar residues" evidence="5">
    <location>
        <begin position="7"/>
        <end position="21"/>
    </location>
</feature>
<evidence type="ECO:0000256" key="5">
    <source>
        <dbReference type="SAM" id="MobiDB-lite"/>
    </source>
</evidence>
<evidence type="ECO:0000256" key="1">
    <source>
        <dbReference type="ARBA" id="ARBA00004123"/>
    </source>
</evidence>